<dbReference type="Proteomes" id="UP000266673">
    <property type="component" value="Unassembled WGS sequence"/>
</dbReference>
<name>A0A397V521_9GLOM</name>
<protein>
    <submittedName>
        <fullName evidence="2">Uncharacterized protein</fullName>
    </submittedName>
</protein>
<keyword evidence="1" id="KW-0812">Transmembrane</keyword>
<reference evidence="2 3" key="1">
    <citation type="submission" date="2018-06" db="EMBL/GenBank/DDBJ databases">
        <title>Comparative genomics reveals the genomic features of Rhizophagus irregularis, R. cerebriforme, R. diaphanum and Gigaspora rosea, and their symbiotic lifestyle signature.</title>
        <authorList>
            <person name="Morin E."/>
            <person name="San Clemente H."/>
            <person name="Chen E.C.H."/>
            <person name="De La Providencia I."/>
            <person name="Hainaut M."/>
            <person name="Kuo A."/>
            <person name="Kohler A."/>
            <person name="Murat C."/>
            <person name="Tang N."/>
            <person name="Roy S."/>
            <person name="Loubradou J."/>
            <person name="Henrissat B."/>
            <person name="Grigoriev I.V."/>
            <person name="Corradi N."/>
            <person name="Roux C."/>
            <person name="Martin F.M."/>
        </authorList>
    </citation>
    <scope>NUCLEOTIDE SEQUENCE [LARGE SCALE GENOMIC DNA]</scope>
    <source>
        <strain evidence="2 3">DAOM 194757</strain>
    </source>
</reference>
<comment type="caution">
    <text evidence="2">The sequence shown here is derived from an EMBL/GenBank/DDBJ whole genome shotgun (WGS) entry which is preliminary data.</text>
</comment>
<evidence type="ECO:0000313" key="2">
    <source>
        <dbReference type="EMBL" id="RIB17021.1"/>
    </source>
</evidence>
<keyword evidence="1" id="KW-0472">Membrane</keyword>
<keyword evidence="1" id="KW-1133">Transmembrane helix</keyword>
<evidence type="ECO:0000313" key="3">
    <source>
        <dbReference type="Proteomes" id="UP000266673"/>
    </source>
</evidence>
<proteinExistence type="predicted"/>
<dbReference type="EMBL" id="QKWP01000636">
    <property type="protein sequence ID" value="RIB17021.1"/>
    <property type="molecule type" value="Genomic_DNA"/>
</dbReference>
<gene>
    <name evidence="2" type="ORF">C2G38_1467156</name>
</gene>
<accession>A0A397V521</accession>
<dbReference type="AlphaFoldDB" id="A0A397V521"/>
<organism evidence="2 3">
    <name type="scientific">Gigaspora rosea</name>
    <dbReference type="NCBI Taxonomy" id="44941"/>
    <lineage>
        <taxon>Eukaryota</taxon>
        <taxon>Fungi</taxon>
        <taxon>Fungi incertae sedis</taxon>
        <taxon>Mucoromycota</taxon>
        <taxon>Glomeromycotina</taxon>
        <taxon>Glomeromycetes</taxon>
        <taxon>Diversisporales</taxon>
        <taxon>Gigasporaceae</taxon>
        <taxon>Gigaspora</taxon>
    </lineage>
</organism>
<feature type="transmembrane region" description="Helical" evidence="1">
    <location>
        <begin position="40"/>
        <end position="58"/>
    </location>
</feature>
<keyword evidence="3" id="KW-1185">Reference proteome</keyword>
<feature type="transmembrane region" description="Helical" evidence="1">
    <location>
        <begin position="7"/>
        <end position="28"/>
    </location>
</feature>
<evidence type="ECO:0000256" key="1">
    <source>
        <dbReference type="SAM" id="Phobius"/>
    </source>
</evidence>
<feature type="non-terminal residue" evidence="2">
    <location>
        <position position="1"/>
    </location>
</feature>
<sequence length="180" mass="18759">FLSIIRIIIIHSLTDFFFKSLIYFLHIFHHQLSTMHTKKSASFIPLALGLILIGFILSTSATPVPGRRFYSDHLSKRTPWRGCGDFGCGGGYGGGLGGFGGGLGGFGGGYGGGLGGLGGFGGGLGGFGGGLGGFGGGLGGFGGGFGFPISSDRLNIFHKHKFIKDKDIDSINRDRFNTFI</sequence>